<evidence type="ECO:0000313" key="2">
    <source>
        <dbReference type="Proteomes" id="UP000828390"/>
    </source>
</evidence>
<sequence>MPTYLKGEAHQTHVMPYNGMHLRLGISNFSSTFTRYVEQRNVQIVVCQNHFELRDQNVTDNVTDVLENEIRNRLRYHQKLDLDIINVWTNVTDVLENEIRTRLERNGRIRE</sequence>
<dbReference type="EMBL" id="JAIWYP010000008">
    <property type="protein sequence ID" value="KAH3785091.1"/>
    <property type="molecule type" value="Genomic_DNA"/>
</dbReference>
<dbReference type="Proteomes" id="UP000828390">
    <property type="component" value="Unassembled WGS sequence"/>
</dbReference>
<comment type="caution">
    <text evidence="1">The sequence shown here is derived from an EMBL/GenBank/DDBJ whole genome shotgun (WGS) entry which is preliminary data.</text>
</comment>
<gene>
    <name evidence="1" type="ORF">DPMN_163175</name>
</gene>
<reference evidence="1" key="2">
    <citation type="submission" date="2020-11" db="EMBL/GenBank/DDBJ databases">
        <authorList>
            <person name="McCartney M.A."/>
            <person name="Auch B."/>
            <person name="Kono T."/>
            <person name="Mallez S."/>
            <person name="Becker A."/>
            <person name="Gohl D.M."/>
            <person name="Silverstein K.A.T."/>
            <person name="Koren S."/>
            <person name="Bechman K.B."/>
            <person name="Herman A."/>
            <person name="Abrahante J.E."/>
            <person name="Garbe J."/>
        </authorList>
    </citation>
    <scope>NUCLEOTIDE SEQUENCE</scope>
    <source>
        <strain evidence="1">Duluth1</strain>
        <tissue evidence="1">Whole animal</tissue>
    </source>
</reference>
<evidence type="ECO:0000313" key="1">
    <source>
        <dbReference type="EMBL" id="KAH3785091.1"/>
    </source>
</evidence>
<organism evidence="1 2">
    <name type="scientific">Dreissena polymorpha</name>
    <name type="common">Zebra mussel</name>
    <name type="synonym">Mytilus polymorpha</name>
    <dbReference type="NCBI Taxonomy" id="45954"/>
    <lineage>
        <taxon>Eukaryota</taxon>
        <taxon>Metazoa</taxon>
        <taxon>Spiralia</taxon>
        <taxon>Lophotrochozoa</taxon>
        <taxon>Mollusca</taxon>
        <taxon>Bivalvia</taxon>
        <taxon>Autobranchia</taxon>
        <taxon>Heteroconchia</taxon>
        <taxon>Euheterodonta</taxon>
        <taxon>Imparidentia</taxon>
        <taxon>Neoheterodontei</taxon>
        <taxon>Myida</taxon>
        <taxon>Dreissenoidea</taxon>
        <taxon>Dreissenidae</taxon>
        <taxon>Dreissena</taxon>
    </lineage>
</organism>
<protein>
    <submittedName>
        <fullName evidence="1">Uncharacterized protein</fullName>
    </submittedName>
</protein>
<reference evidence="1" key="1">
    <citation type="journal article" date="2019" name="bioRxiv">
        <title>The Genome of the Zebra Mussel, Dreissena polymorpha: A Resource for Invasive Species Research.</title>
        <authorList>
            <person name="McCartney M.A."/>
            <person name="Auch B."/>
            <person name="Kono T."/>
            <person name="Mallez S."/>
            <person name="Zhang Y."/>
            <person name="Obille A."/>
            <person name="Becker A."/>
            <person name="Abrahante J.E."/>
            <person name="Garbe J."/>
            <person name="Badalamenti J.P."/>
            <person name="Herman A."/>
            <person name="Mangelson H."/>
            <person name="Liachko I."/>
            <person name="Sullivan S."/>
            <person name="Sone E.D."/>
            <person name="Koren S."/>
            <person name="Silverstein K.A.T."/>
            <person name="Beckman K.B."/>
            <person name="Gohl D.M."/>
        </authorList>
    </citation>
    <scope>NUCLEOTIDE SEQUENCE</scope>
    <source>
        <strain evidence="1">Duluth1</strain>
        <tissue evidence="1">Whole animal</tissue>
    </source>
</reference>
<accession>A0A9D4IR41</accession>
<proteinExistence type="predicted"/>
<name>A0A9D4IR41_DREPO</name>
<dbReference type="AlphaFoldDB" id="A0A9D4IR41"/>
<keyword evidence="2" id="KW-1185">Reference proteome</keyword>